<dbReference type="PANTHER" id="PTHR35564:SF4">
    <property type="entry name" value="CYTOPLASMIC PROTEIN"/>
    <property type="match status" value="1"/>
</dbReference>
<dbReference type="PANTHER" id="PTHR35564">
    <property type="match status" value="1"/>
</dbReference>
<organism evidence="1 2">
    <name type="scientific">Pseudoalteromonas denitrificans DSM 6059</name>
    <dbReference type="NCBI Taxonomy" id="1123010"/>
    <lineage>
        <taxon>Bacteria</taxon>
        <taxon>Pseudomonadati</taxon>
        <taxon>Pseudomonadota</taxon>
        <taxon>Gammaproteobacteria</taxon>
        <taxon>Alteromonadales</taxon>
        <taxon>Pseudoalteromonadaceae</taxon>
        <taxon>Pseudoalteromonas</taxon>
    </lineage>
</organism>
<dbReference type="Pfam" id="PF06996">
    <property type="entry name" value="T6SS_TssG"/>
    <property type="match status" value="1"/>
</dbReference>
<gene>
    <name evidence="1" type="ORF">SAMN02745724_00951</name>
</gene>
<reference evidence="1 2" key="1">
    <citation type="submission" date="2016-10" db="EMBL/GenBank/DDBJ databases">
        <authorList>
            <person name="de Groot N.N."/>
        </authorList>
    </citation>
    <scope>NUCLEOTIDE SEQUENCE [LARGE SCALE GENOMIC DNA]</scope>
    <source>
        <strain evidence="1 2">DSM 6059</strain>
    </source>
</reference>
<evidence type="ECO:0000313" key="1">
    <source>
        <dbReference type="EMBL" id="SFC12540.1"/>
    </source>
</evidence>
<protein>
    <submittedName>
        <fullName evidence="1">Predicted component of the type VI protein secretion system</fullName>
    </submittedName>
</protein>
<sequence>MSLIQQAQAQPDKFELVQLIRIINRHLAKTEQAFELIVEADPMPNNMKSQISEFKFLGKKAIISSSKTSLTSGDTVVPVYIYEELLKAFHGEDYALFDFLNIFNDRYFKLFARTVEKTHLLLTDEIDRYFKDARQKNSQVHLANSIAQLTSLPNSPQTKNWLGYSLMLGLPNRSQQNLQQILSDYFELNITTFCTHLSKHQLTHESWTKLGAKKNINNASSGGQNNQLGQGFLLGQRCWLSKQKINITVEVKNEYQLHQLTSDNNWFKELADMTRYYLRDKTQIGIFLKAPDSWFERTKLSTKQDETVCLGRGFHIKSTQQDKPVVYLIHLVKD</sequence>
<evidence type="ECO:0000313" key="2">
    <source>
        <dbReference type="Proteomes" id="UP000198862"/>
    </source>
</evidence>
<keyword evidence="2" id="KW-1185">Reference proteome</keyword>
<dbReference type="EMBL" id="FOLO01000005">
    <property type="protein sequence ID" value="SFC12540.1"/>
    <property type="molecule type" value="Genomic_DNA"/>
</dbReference>
<proteinExistence type="predicted"/>
<dbReference type="STRING" id="1123010.SAMN02745724_00951"/>
<dbReference type="InterPro" id="IPR010732">
    <property type="entry name" value="T6SS_TssG-like"/>
</dbReference>
<name>A0A1I1GU23_9GAMM</name>
<accession>A0A1I1GU23</accession>
<dbReference type="AlphaFoldDB" id="A0A1I1GU23"/>
<dbReference type="RefSeq" id="WP_091980720.1">
    <property type="nucleotide sequence ID" value="NZ_FOLO01000005.1"/>
</dbReference>
<dbReference type="OrthoDB" id="6191374at2"/>
<dbReference type="Proteomes" id="UP000198862">
    <property type="component" value="Unassembled WGS sequence"/>
</dbReference>